<evidence type="ECO:0000256" key="4">
    <source>
        <dbReference type="ARBA" id="ARBA00022614"/>
    </source>
</evidence>
<evidence type="ECO:0000256" key="9">
    <source>
        <dbReference type="ARBA" id="ARBA00023136"/>
    </source>
</evidence>
<accession>A0A834T1G0</accession>
<keyword evidence="11" id="KW-0325">Glycoprotein</keyword>
<evidence type="ECO:0000256" key="13">
    <source>
        <dbReference type="SAM" id="Phobius"/>
    </source>
</evidence>
<dbReference type="SMART" id="SM00369">
    <property type="entry name" value="LRR_TYP"/>
    <property type="match status" value="4"/>
</dbReference>
<keyword evidence="8 13" id="KW-1133">Transmembrane helix</keyword>
<dbReference type="SUPFAM" id="SSF52047">
    <property type="entry name" value="RNI-like"/>
    <property type="match status" value="1"/>
</dbReference>
<evidence type="ECO:0000259" key="14">
    <source>
        <dbReference type="Pfam" id="PF08263"/>
    </source>
</evidence>
<dbReference type="InterPro" id="IPR001611">
    <property type="entry name" value="Leu-rich_rpt"/>
</dbReference>
<evidence type="ECO:0000256" key="5">
    <source>
        <dbReference type="ARBA" id="ARBA00022692"/>
    </source>
</evidence>
<evidence type="ECO:0000256" key="2">
    <source>
        <dbReference type="ARBA" id="ARBA00009592"/>
    </source>
</evidence>
<protein>
    <submittedName>
        <fullName evidence="15">Receptor-like protein EIX2</fullName>
    </submittedName>
</protein>
<organism evidence="15 16">
    <name type="scientific">Senna tora</name>
    <dbReference type="NCBI Taxonomy" id="362788"/>
    <lineage>
        <taxon>Eukaryota</taxon>
        <taxon>Viridiplantae</taxon>
        <taxon>Streptophyta</taxon>
        <taxon>Embryophyta</taxon>
        <taxon>Tracheophyta</taxon>
        <taxon>Spermatophyta</taxon>
        <taxon>Magnoliopsida</taxon>
        <taxon>eudicotyledons</taxon>
        <taxon>Gunneridae</taxon>
        <taxon>Pentapetalae</taxon>
        <taxon>rosids</taxon>
        <taxon>fabids</taxon>
        <taxon>Fabales</taxon>
        <taxon>Fabaceae</taxon>
        <taxon>Caesalpinioideae</taxon>
        <taxon>Cassia clade</taxon>
        <taxon>Senna</taxon>
    </lineage>
</organism>
<keyword evidence="16" id="KW-1185">Reference proteome</keyword>
<evidence type="ECO:0000313" key="16">
    <source>
        <dbReference type="Proteomes" id="UP000634136"/>
    </source>
</evidence>
<evidence type="ECO:0000256" key="3">
    <source>
        <dbReference type="ARBA" id="ARBA00022475"/>
    </source>
</evidence>
<evidence type="ECO:0000313" key="15">
    <source>
        <dbReference type="EMBL" id="KAF7813192.1"/>
    </source>
</evidence>
<dbReference type="GO" id="GO:0005886">
    <property type="term" value="C:plasma membrane"/>
    <property type="evidence" value="ECO:0007669"/>
    <property type="project" value="UniProtKB-SubCell"/>
</dbReference>
<feature type="domain" description="Leucine-rich repeat-containing N-terminal plant-type" evidence="14">
    <location>
        <begin position="55"/>
        <end position="91"/>
    </location>
</feature>
<comment type="caution">
    <text evidence="15">The sequence shown here is derived from an EMBL/GenBank/DDBJ whole genome shotgun (WGS) entry which is preliminary data.</text>
</comment>
<dbReference type="Gene3D" id="3.80.10.10">
    <property type="entry name" value="Ribonuclease Inhibitor"/>
    <property type="match status" value="4"/>
</dbReference>
<keyword evidence="4" id="KW-0433">Leucine-rich repeat</keyword>
<dbReference type="SUPFAM" id="SSF52058">
    <property type="entry name" value="L domain-like"/>
    <property type="match status" value="1"/>
</dbReference>
<keyword evidence="7" id="KW-0677">Repeat</keyword>
<name>A0A834T1G0_9FABA</name>
<keyword evidence="6" id="KW-0732">Signal</keyword>
<evidence type="ECO:0000256" key="7">
    <source>
        <dbReference type="ARBA" id="ARBA00022737"/>
    </source>
</evidence>
<keyword evidence="5 13" id="KW-0812">Transmembrane</keyword>
<dbReference type="InterPro" id="IPR013210">
    <property type="entry name" value="LRR_N_plant-typ"/>
</dbReference>
<comment type="similarity">
    <text evidence="2">Belongs to the RLP family.</text>
</comment>
<feature type="region of interest" description="Disordered" evidence="12">
    <location>
        <begin position="1"/>
        <end position="50"/>
    </location>
</feature>
<sequence length="740" mass="82331">MKNGGGRRGGATSLSPVPTIGDKGFGKPPSTTTKTPTLIRRNATTATPSTKWRRERLALLKFKESFKNTSQEPLGSWEGSDCCKWKGVGCDPITTHVIKLDLRPPPITPIFLYNYHFLEAENVNPSLSELEHMNYLDLSGINFHSSPIPEFLGSMRRLRYLNLSFSHFGGRITHHLGNLSSLRALDLSYNLELYDDDMSWISKLSSLKYLALNGVYLQKAYNLFQVLSDLPSLSLAYLSSCGITNIHIPRGIVNSTFLANIEVLKLQQNALQGSILDAFQNMTSLQDLDLSWNSLSLIPHWLANLHSLVHVDLSENYFKSSEVSIESILGSMCSLISLDLSDNYHELVPSLKFGHGNLSGCTRYVLEELLLRQSGVGDSLPTWQTISTMAQKYDVPQEILDLGGNQFSGIIPSWIQNFQELQVLRLSHNLFTSEIPSSLCQPTFLQILDLAGNKLSGLIPHCIYHLTSMTIDKNTIPYPIDFIAPTPTIVFSSPPSPSPMAPIAVADSPIASSDDQWKNEGTKQVLKGLELDYTKTLEYLVNFDLSHNNLVGSIPEGLTCLSGLIGLNLSHNNLSGKIPSKMEDMKSLESMDLSSNNLYGPIPPTMSTMTFLSHLNLSNNNFSGPIPNGPQFSSYDPSSFSENPYLCGDPLGKACSPIIQPENPVNVEDGDNDERKDKVLLYFVVHLGFITGFWGSIGVLMYKRNWRHACFRRVENLADILYVETMIRMARLKKMIKKTQ</sequence>
<keyword evidence="10 15" id="KW-0675">Receptor</keyword>
<dbReference type="Pfam" id="PF08263">
    <property type="entry name" value="LRRNT_2"/>
    <property type="match status" value="1"/>
</dbReference>
<dbReference type="InterPro" id="IPR032675">
    <property type="entry name" value="LRR_dom_sf"/>
</dbReference>
<feature type="compositionally biased region" description="Low complexity" evidence="12">
    <location>
        <begin position="27"/>
        <end position="37"/>
    </location>
</feature>
<evidence type="ECO:0000256" key="6">
    <source>
        <dbReference type="ARBA" id="ARBA00022729"/>
    </source>
</evidence>
<dbReference type="AlphaFoldDB" id="A0A834T1G0"/>
<dbReference type="InterPro" id="IPR003591">
    <property type="entry name" value="Leu-rich_rpt_typical-subtyp"/>
</dbReference>
<gene>
    <name evidence="15" type="ORF">G2W53_034168</name>
</gene>
<keyword evidence="9 13" id="KW-0472">Membrane</keyword>
<dbReference type="FunFam" id="3.80.10.10:FF:000111">
    <property type="entry name" value="LRR receptor-like serine/threonine-protein kinase ERECTA"/>
    <property type="match status" value="1"/>
</dbReference>
<dbReference type="OrthoDB" id="1060944at2759"/>
<evidence type="ECO:0000256" key="12">
    <source>
        <dbReference type="SAM" id="MobiDB-lite"/>
    </source>
</evidence>
<dbReference type="Pfam" id="PF13855">
    <property type="entry name" value="LRR_8"/>
    <property type="match status" value="3"/>
</dbReference>
<evidence type="ECO:0000256" key="1">
    <source>
        <dbReference type="ARBA" id="ARBA00004251"/>
    </source>
</evidence>
<dbReference type="InterPro" id="IPR046956">
    <property type="entry name" value="RLP23-like"/>
</dbReference>
<dbReference type="PRINTS" id="PR00019">
    <property type="entry name" value="LEURICHRPT"/>
</dbReference>
<proteinExistence type="inferred from homology"/>
<feature type="transmembrane region" description="Helical" evidence="13">
    <location>
        <begin position="679"/>
        <end position="702"/>
    </location>
</feature>
<dbReference type="Proteomes" id="UP000634136">
    <property type="component" value="Unassembled WGS sequence"/>
</dbReference>
<dbReference type="Pfam" id="PF00560">
    <property type="entry name" value="LRR_1"/>
    <property type="match status" value="1"/>
</dbReference>
<evidence type="ECO:0000256" key="11">
    <source>
        <dbReference type="ARBA" id="ARBA00023180"/>
    </source>
</evidence>
<keyword evidence="3" id="KW-1003">Cell membrane</keyword>
<dbReference type="PANTHER" id="PTHR48063">
    <property type="entry name" value="LRR RECEPTOR-LIKE KINASE"/>
    <property type="match status" value="1"/>
</dbReference>
<reference evidence="15" key="1">
    <citation type="submission" date="2020-09" db="EMBL/GenBank/DDBJ databases">
        <title>Genome-Enabled Discovery of Anthraquinone Biosynthesis in Senna tora.</title>
        <authorList>
            <person name="Kang S.-H."/>
            <person name="Pandey R.P."/>
            <person name="Lee C.-M."/>
            <person name="Sim J.-S."/>
            <person name="Jeong J.-T."/>
            <person name="Choi B.-S."/>
            <person name="Jung M."/>
            <person name="Ginzburg D."/>
            <person name="Zhao K."/>
            <person name="Won S.Y."/>
            <person name="Oh T.-J."/>
            <person name="Yu Y."/>
            <person name="Kim N.-H."/>
            <person name="Lee O.R."/>
            <person name="Lee T.-H."/>
            <person name="Bashyal P."/>
            <person name="Kim T.-S."/>
            <person name="Lee W.-H."/>
            <person name="Kawkins C."/>
            <person name="Kim C.-K."/>
            <person name="Kim J.S."/>
            <person name="Ahn B.O."/>
            <person name="Rhee S.Y."/>
            <person name="Sohng J.K."/>
        </authorList>
    </citation>
    <scope>NUCLEOTIDE SEQUENCE</scope>
    <source>
        <tissue evidence="15">Leaf</tissue>
    </source>
</reference>
<dbReference type="PANTHER" id="PTHR48063:SF112">
    <property type="entry name" value="RECEPTOR LIKE PROTEIN 30-LIKE"/>
    <property type="match status" value="1"/>
</dbReference>
<dbReference type="EMBL" id="JAAIUW010000010">
    <property type="protein sequence ID" value="KAF7813192.1"/>
    <property type="molecule type" value="Genomic_DNA"/>
</dbReference>
<comment type="subcellular location">
    <subcellularLocation>
        <location evidence="1">Cell membrane</location>
        <topology evidence="1">Single-pass type I membrane protein</topology>
    </subcellularLocation>
</comment>
<evidence type="ECO:0000256" key="8">
    <source>
        <dbReference type="ARBA" id="ARBA00022989"/>
    </source>
</evidence>
<evidence type="ECO:0000256" key="10">
    <source>
        <dbReference type="ARBA" id="ARBA00023170"/>
    </source>
</evidence>